<dbReference type="PANTHER" id="PTHR10668">
    <property type="entry name" value="PHYTOENE DEHYDROGENASE"/>
    <property type="match status" value="1"/>
</dbReference>
<dbReference type="RefSeq" id="WP_045669585.1">
    <property type="nucleotide sequence ID" value="NZ_CP011058.1"/>
</dbReference>
<evidence type="ECO:0000256" key="1">
    <source>
        <dbReference type="ARBA" id="ARBA00037217"/>
    </source>
</evidence>
<dbReference type="STRING" id="1126833.VN24_05615"/>
<dbReference type="GO" id="GO:0016491">
    <property type="term" value="F:oxidoreductase activity"/>
    <property type="evidence" value="ECO:0007669"/>
    <property type="project" value="InterPro"/>
</dbReference>
<dbReference type="EMBL" id="CP011058">
    <property type="protein sequence ID" value="AJY74149.1"/>
    <property type="molecule type" value="Genomic_DNA"/>
</dbReference>
<dbReference type="PATRIC" id="fig|1126833.4.peg.1216"/>
<dbReference type="OrthoDB" id="9814556at2"/>
<accession>A0A0D5NFL1</accession>
<dbReference type="HOGENOM" id="CLU_019327_1_0_9"/>
<gene>
    <name evidence="5" type="ORF">VN24_05615</name>
</gene>
<reference evidence="6" key="2">
    <citation type="submission" date="2015-03" db="EMBL/GenBank/DDBJ databases">
        <title>Genome sequence of Paenibacillus beijingensis strain DSM 24997T.</title>
        <authorList>
            <person name="Kwak Y."/>
            <person name="Shin J.-H."/>
        </authorList>
    </citation>
    <scope>NUCLEOTIDE SEQUENCE [LARGE SCALE GENOMIC DNA]</scope>
    <source>
        <strain evidence="6">DSM 24997</strain>
    </source>
</reference>
<dbReference type="PRINTS" id="PR00411">
    <property type="entry name" value="PNDRDTASEI"/>
</dbReference>
<protein>
    <recommendedName>
        <fullName evidence="3">Pyridine nucleotide-disulfide oxidoreductase domain-containing protein 2</fullName>
    </recommendedName>
</protein>
<keyword evidence="6" id="KW-1185">Reference proteome</keyword>
<dbReference type="PANTHER" id="PTHR10668:SF105">
    <property type="entry name" value="DEHYDROGENASE-RELATED"/>
    <property type="match status" value="1"/>
</dbReference>
<proteinExistence type="predicted"/>
<evidence type="ECO:0000259" key="4">
    <source>
        <dbReference type="Pfam" id="PF01593"/>
    </source>
</evidence>
<dbReference type="SUPFAM" id="SSF51905">
    <property type="entry name" value="FAD/NAD(P)-binding domain"/>
    <property type="match status" value="1"/>
</dbReference>
<evidence type="ECO:0000313" key="5">
    <source>
        <dbReference type="EMBL" id="AJY74149.1"/>
    </source>
</evidence>
<comment type="subunit">
    <text evidence="2">Interacts with COX5B; this interaction may contribute to localize PYROXD2 to the inner face of the inner mitochondrial membrane.</text>
</comment>
<dbReference type="InterPro" id="IPR002937">
    <property type="entry name" value="Amino_oxidase"/>
</dbReference>
<dbReference type="Proteomes" id="UP000032633">
    <property type="component" value="Chromosome"/>
</dbReference>
<evidence type="ECO:0000256" key="2">
    <source>
        <dbReference type="ARBA" id="ARBA00038825"/>
    </source>
</evidence>
<name>A0A0D5NFL1_9BACL</name>
<dbReference type="Pfam" id="PF01593">
    <property type="entry name" value="Amino_oxidase"/>
    <property type="match status" value="1"/>
</dbReference>
<evidence type="ECO:0000256" key="3">
    <source>
        <dbReference type="ARBA" id="ARBA00040298"/>
    </source>
</evidence>
<evidence type="ECO:0000313" key="6">
    <source>
        <dbReference type="Proteomes" id="UP000032633"/>
    </source>
</evidence>
<dbReference type="Gene3D" id="3.50.50.60">
    <property type="entry name" value="FAD/NAD(P)-binding domain"/>
    <property type="match status" value="2"/>
</dbReference>
<sequence length="528" mass="58390">MTDADIIVVGSGHNGLAAALKLARSGWRVVVLERANQPGGAAKTAEITLPGFKHDLYATNIGLFLGSALYREMGSELHRNGFETVVSDKPFVSVFPDDDAISVYRNPEKTLREFERQSAKDAAAWTDLLAYFQQTSPYLLPIMQLPMPSLALAKHLFQLYRRLGRTGSLELMKLLLQTPRQFAESWFESEKVQSLFIPWSFHLDFGPDVAGGAMFPFLEVPLDHMNGMALAKGGVGTLIQSMIRTLESMGGKVVLGRHVSKIIVQNGRAAGVEMEDGEKLFAKYGVIANVNPSQLIEKLIAPEHLPSQYVKRVQTYRYGPGTMMIHLAMNAPLNWKANDELSQFSYVHIGPYTSDVAQTYTDALNGRLPASPLLVVGQQSSPDPSRAPENKHTLWVQVRALPAKPKSDALNEIHSASWREMKEQYADRVIDKIAEYAPNIKETVLARHVMSPRDLQADNPNLVGGDSVSGSHHLDQNYLFRPVPGWSRYNTPIQGLFLTGASTWPGGGLNATSGYMLAEQLLRKGRRI</sequence>
<dbReference type="AlphaFoldDB" id="A0A0D5NFL1"/>
<reference evidence="5 6" key="1">
    <citation type="journal article" date="2015" name="J. Biotechnol.">
        <title>Complete genome sequence of Paenibacillus beijingensis 7188(T) (=DSM 24997(T)), a novel rhizobacterium from jujube garden soil.</title>
        <authorList>
            <person name="Kwak Y."/>
            <person name="Shin J.H."/>
        </authorList>
    </citation>
    <scope>NUCLEOTIDE SEQUENCE [LARGE SCALE GENOMIC DNA]</scope>
    <source>
        <strain evidence="5 6">DSM 24997</strain>
    </source>
</reference>
<feature type="domain" description="Amine oxidase" evidence="4">
    <location>
        <begin position="15"/>
        <end position="503"/>
    </location>
</feature>
<dbReference type="InterPro" id="IPR036188">
    <property type="entry name" value="FAD/NAD-bd_sf"/>
</dbReference>
<comment type="function">
    <text evidence="1">Probable oxidoreductase that may play a role as regulator of mitochondrial function.</text>
</comment>
<organism evidence="5 6">
    <name type="scientific">Paenibacillus beijingensis</name>
    <dbReference type="NCBI Taxonomy" id="1126833"/>
    <lineage>
        <taxon>Bacteria</taxon>
        <taxon>Bacillati</taxon>
        <taxon>Bacillota</taxon>
        <taxon>Bacilli</taxon>
        <taxon>Bacillales</taxon>
        <taxon>Paenibacillaceae</taxon>
        <taxon>Paenibacillus</taxon>
    </lineage>
</organism>
<dbReference type="KEGG" id="pbj:VN24_05615"/>